<feature type="compositionally biased region" description="Basic and acidic residues" evidence="2">
    <location>
        <begin position="728"/>
        <end position="744"/>
    </location>
</feature>
<organism evidence="3 4">
    <name type="scientific">Romanomermis culicivorax</name>
    <name type="common">Nematode worm</name>
    <dbReference type="NCBI Taxonomy" id="13658"/>
    <lineage>
        <taxon>Eukaryota</taxon>
        <taxon>Metazoa</taxon>
        <taxon>Ecdysozoa</taxon>
        <taxon>Nematoda</taxon>
        <taxon>Enoplea</taxon>
        <taxon>Dorylaimia</taxon>
        <taxon>Mermithida</taxon>
        <taxon>Mermithoidea</taxon>
        <taxon>Mermithidae</taxon>
        <taxon>Romanomermis</taxon>
    </lineage>
</organism>
<evidence type="ECO:0000313" key="4">
    <source>
        <dbReference type="WBParaSite" id="nRc.2.0.1.t24745-RA"/>
    </source>
</evidence>
<dbReference type="AlphaFoldDB" id="A0A915JE00"/>
<feature type="coiled-coil region" evidence="1">
    <location>
        <begin position="481"/>
        <end position="550"/>
    </location>
</feature>
<keyword evidence="3" id="KW-1185">Reference proteome</keyword>
<accession>A0A915JE00</accession>
<feature type="compositionally biased region" description="Polar residues" evidence="2">
    <location>
        <begin position="616"/>
        <end position="628"/>
    </location>
</feature>
<feature type="region of interest" description="Disordered" evidence="2">
    <location>
        <begin position="706"/>
        <end position="772"/>
    </location>
</feature>
<dbReference type="Proteomes" id="UP000887565">
    <property type="component" value="Unplaced"/>
</dbReference>
<protein>
    <submittedName>
        <fullName evidence="4">Uncharacterized protein</fullName>
    </submittedName>
</protein>
<sequence>MRLKCPLEIMTADIRKKVLTNEQGQFTVTARFDSDDAKNGATTVEDPSMGGASDGVGHCIRKMVGRDSQNRMLTRLLTDEIKRMRGQRSKLTVKLESLRKNTVLATTELAAMETAMHQFLSLQKKARVRSIRDAESILENLRSTLGDEMNASRNKEELLSRLRIEYDLLDEQVWTLRQKVDQKPQKVNVVPVIKEIENNFEREVLRVLHLPSVKASSPIVFAKEIIALKDRYNTTDIEYKMYQEKLQFLAKELQNRLEQMSRRQQNRSLLEALPLILTSELDQLSRQRVYIQANVVKNANITDIVTYAGLLGPESIPRQCATLDVWARNLSEWALAEIDNGRQLIKQLKHATLSSLTSEGIKHRRDELHQLQSEIFILEHRLCELTEENERLWIQLNCELRHLPHERRKVVKTLTVEKKTVTVEKRPKIINSEKISTLTKRRAALIDSLNKSEPSKSRVRLIDHPRLIDSKQNICQLDADLKFQEQKALNATQKLRQLQHAVRNAVQESDICRDDLPHKEEINRRLFQRLQNAQKRMKEVKLDAVLQKERARFYLPVQASRLAKRIPLETEILLQDVLEEEPGHGLTFSEVMDSEYTKPPTECYETRATAPHTFSAPLQSARKNVSGHSSDRLSLKESRSAEEKSKEAVKTETETVETESVTEPRQRLMTVNVNCSDIRVSMMTQTLPALVRKKITRSTEIKTTEIEKSAEKLSTKSSSRSRRSSRGGTKEKSAALRSVPDKDRGRKKSNGEEEFETNVNVPNKKNKESKIN</sequence>
<feature type="region of interest" description="Disordered" evidence="2">
    <location>
        <begin position="36"/>
        <end position="56"/>
    </location>
</feature>
<feature type="region of interest" description="Disordered" evidence="2">
    <location>
        <begin position="610"/>
        <end position="663"/>
    </location>
</feature>
<dbReference type="WBParaSite" id="nRc.2.0.1.t24745-RA">
    <property type="protein sequence ID" value="nRc.2.0.1.t24745-RA"/>
    <property type="gene ID" value="nRc.2.0.1.g24745"/>
</dbReference>
<feature type="compositionally biased region" description="Basic and acidic residues" evidence="2">
    <location>
        <begin position="629"/>
        <end position="653"/>
    </location>
</feature>
<keyword evidence="1" id="KW-0175">Coiled coil</keyword>
<evidence type="ECO:0000313" key="3">
    <source>
        <dbReference type="Proteomes" id="UP000887565"/>
    </source>
</evidence>
<proteinExistence type="predicted"/>
<evidence type="ECO:0000256" key="1">
    <source>
        <dbReference type="SAM" id="Coils"/>
    </source>
</evidence>
<reference evidence="4" key="1">
    <citation type="submission" date="2022-11" db="UniProtKB">
        <authorList>
            <consortium name="WormBaseParasite"/>
        </authorList>
    </citation>
    <scope>IDENTIFICATION</scope>
</reference>
<name>A0A915JE00_ROMCU</name>
<evidence type="ECO:0000256" key="2">
    <source>
        <dbReference type="SAM" id="MobiDB-lite"/>
    </source>
</evidence>